<feature type="domain" description="Bacterial sugar transferase" evidence="9">
    <location>
        <begin position="306"/>
        <end position="487"/>
    </location>
</feature>
<keyword evidence="4 8" id="KW-0812">Transmembrane</keyword>
<evidence type="ECO:0000256" key="8">
    <source>
        <dbReference type="SAM" id="Phobius"/>
    </source>
</evidence>
<reference evidence="10 11" key="1">
    <citation type="journal article" date="2012" name="J. Bacteriol.">
        <title>Draft genome of Streptomyces tsukubaensis NRRL 18488, the producer of the clinically important immunosuppressant tacrolimus (FK506).</title>
        <authorList>
            <person name="Barreiro C."/>
            <person name="Prieto C."/>
            <person name="Sola-Landa A."/>
            <person name="Solera E."/>
            <person name="Martinez-Castro M."/>
            <person name="Perez-Redondo R."/>
            <person name="Garcia-Estrada C."/>
            <person name="Aparicio J.F."/>
            <person name="Fernandez-Martinez L.T."/>
            <person name="Santos-Aberturas J."/>
            <person name="Salehi-Najafabadi Z."/>
            <person name="Rodriguez-Garcia A."/>
            <person name="Tauch A."/>
            <person name="Martin J.F."/>
        </authorList>
    </citation>
    <scope>NUCLEOTIDE SEQUENCE [LARGE SCALE GENOMIC DNA]</scope>
    <source>
        <strain evidence="11">DSM 42081 / NBRC 108919 / NRRL 18488 / 9993</strain>
    </source>
</reference>
<organism evidence="10 11">
    <name type="scientific">Streptomyces tsukubensis (strain DSM 42081 / NBRC 108919 / NRRL 18488 / 9993)</name>
    <dbReference type="NCBI Taxonomy" id="1114943"/>
    <lineage>
        <taxon>Bacteria</taxon>
        <taxon>Bacillati</taxon>
        <taxon>Actinomycetota</taxon>
        <taxon>Actinomycetes</taxon>
        <taxon>Kitasatosporales</taxon>
        <taxon>Streptomycetaceae</taxon>
        <taxon>Streptomyces</taxon>
    </lineage>
</organism>
<evidence type="ECO:0000256" key="7">
    <source>
        <dbReference type="SAM" id="MobiDB-lite"/>
    </source>
</evidence>
<dbReference type="PANTHER" id="PTHR30576:SF0">
    <property type="entry name" value="UNDECAPRENYL-PHOSPHATE N-ACETYLGALACTOSAMINYL 1-PHOSPHATE TRANSFERASE-RELATED"/>
    <property type="match status" value="1"/>
</dbReference>
<feature type="transmembrane region" description="Helical" evidence="8">
    <location>
        <begin position="76"/>
        <end position="98"/>
    </location>
</feature>
<evidence type="ECO:0000313" key="11">
    <source>
        <dbReference type="Proteomes" id="UP000005940"/>
    </source>
</evidence>
<dbReference type="Pfam" id="PF02397">
    <property type="entry name" value="Bac_transf"/>
    <property type="match status" value="1"/>
</dbReference>
<feature type="transmembrane region" description="Helical" evidence="8">
    <location>
        <begin position="140"/>
        <end position="163"/>
    </location>
</feature>
<feature type="region of interest" description="Disordered" evidence="7">
    <location>
        <begin position="1"/>
        <end position="20"/>
    </location>
</feature>
<evidence type="ECO:0000256" key="2">
    <source>
        <dbReference type="ARBA" id="ARBA00006464"/>
    </source>
</evidence>
<feature type="transmembrane region" description="Helical" evidence="8">
    <location>
        <begin position="312"/>
        <end position="332"/>
    </location>
</feature>
<evidence type="ECO:0000256" key="6">
    <source>
        <dbReference type="ARBA" id="ARBA00023136"/>
    </source>
</evidence>
<dbReference type="GO" id="GO:0016780">
    <property type="term" value="F:phosphotransferase activity, for other substituted phosphate groups"/>
    <property type="evidence" value="ECO:0007669"/>
    <property type="project" value="TreeGrafter"/>
</dbReference>
<keyword evidence="6 8" id="KW-0472">Membrane</keyword>
<evidence type="ECO:0000256" key="5">
    <source>
        <dbReference type="ARBA" id="ARBA00022989"/>
    </source>
</evidence>
<dbReference type="AlphaFoldDB" id="A0A7G3UFR8"/>
<dbReference type="RefSeq" id="WP_130584873.1">
    <property type="nucleotide sequence ID" value="NZ_CP029159.1"/>
</dbReference>
<dbReference type="GO" id="GO:0016020">
    <property type="term" value="C:membrane"/>
    <property type="evidence" value="ECO:0007669"/>
    <property type="project" value="UniProtKB-SubCell"/>
</dbReference>
<keyword evidence="5 8" id="KW-1133">Transmembrane helix</keyword>
<sequence>MTTESAPAPHHHRAVAVPSAVTALHPPRRTARHRHRAARAVRRSTTARYGPAAGLLTADALALALTAALLLPSLPWPAALLVPALLVQPAAHACRGLYRPRLSPSALAEIPALAGLALLQWLLLAEATAAWNASLAVDKAVLALAVAVQTGLCTGARALLYVTRRLAAARRPRSVLVIGTGPLAPQVTAALADHPGYGMRPVGLVGGGPADPACSLPLLTTAEDVGRAVVQNAVRHAVFTEQPGTDHESAALVALFAQAGVRQWLVDGGATTGNRWYRAASPDHLWGFAVQPLHGGLHRPVARAVKRAIDTVLAGLVLLAAAPVLAVCALAVRLSDGPGVIFRQERIGLDGRPFTLLKFRTLAPADDHESATRWNIAYDHRMSATGSVLRRTSLDELPQLWNVVRGDMSLVGPRPERPYYVGRFSHTHPGYAARHRMPVGITGLAQVHGLRGDTSIEERARFDNHYIETWSPWQDLCIMARTAVSLFRLGGS</sequence>
<dbReference type="InterPro" id="IPR017475">
    <property type="entry name" value="EPS_sugar_tfrase"/>
</dbReference>
<dbReference type="NCBIfam" id="TIGR03025">
    <property type="entry name" value="EPS_sugtrans"/>
    <property type="match status" value="1"/>
</dbReference>
<dbReference type="EMBL" id="CP029159">
    <property type="protein sequence ID" value="QKM67812.1"/>
    <property type="molecule type" value="Genomic_DNA"/>
</dbReference>
<feature type="transmembrane region" description="Helical" evidence="8">
    <location>
        <begin position="49"/>
        <end position="70"/>
    </location>
</feature>
<accession>A0A7G3UFR8</accession>
<name>A0A7G3UFR8_STRT9</name>
<gene>
    <name evidence="10" type="ORF">STSU_012165</name>
</gene>
<evidence type="ECO:0000313" key="10">
    <source>
        <dbReference type="EMBL" id="QKM67812.1"/>
    </source>
</evidence>
<keyword evidence="3 10" id="KW-0808">Transferase</keyword>
<protein>
    <submittedName>
        <fullName evidence="10">Sugar transferase</fullName>
    </submittedName>
</protein>
<feature type="transmembrane region" description="Helical" evidence="8">
    <location>
        <begin position="110"/>
        <end position="134"/>
    </location>
</feature>
<comment type="similarity">
    <text evidence="2">Belongs to the bacterial sugar transferase family.</text>
</comment>
<evidence type="ECO:0000256" key="4">
    <source>
        <dbReference type="ARBA" id="ARBA00022692"/>
    </source>
</evidence>
<dbReference type="InterPro" id="IPR003362">
    <property type="entry name" value="Bact_transf"/>
</dbReference>
<dbReference type="PANTHER" id="PTHR30576">
    <property type="entry name" value="COLANIC BIOSYNTHESIS UDP-GLUCOSE LIPID CARRIER TRANSFERASE"/>
    <property type="match status" value="1"/>
</dbReference>
<evidence type="ECO:0000256" key="1">
    <source>
        <dbReference type="ARBA" id="ARBA00004141"/>
    </source>
</evidence>
<keyword evidence="11" id="KW-1185">Reference proteome</keyword>
<evidence type="ECO:0000256" key="3">
    <source>
        <dbReference type="ARBA" id="ARBA00022679"/>
    </source>
</evidence>
<dbReference type="Proteomes" id="UP000005940">
    <property type="component" value="Chromosome"/>
</dbReference>
<proteinExistence type="inferred from homology"/>
<evidence type="ECO:0000259" key="9">
    <source>
        <dbReference type="Pfam" id="PF02397"/>
    </source>
</evidence>
<comment type="subcellular location">
    <subcellularLocation>
        <location evidence="1">Membrane</location>
        <topology evidence="1">Multi-pass membrane protein</topology>
    </subcellularLocation>
</comment>